<dbReference type="InterPro" id="IPR011989">
    <property type="entry name" value="ARM-like"/>
</dbReference>
<feature type="chain" id="PRO_5039721817" evidence="1">
    <location>
        <begin position="20"/>
        <end position="90"/>
    </location>
</feature>
<accession>A0A9D3YZ51</accession>
<name>A0A9D3YZ51_DREPO</name>
<dbReference type="Gene3D" id="1.25.10.10">
    <property type="entry name" value="Leucine-rich Repeat Variant"/>
    <property type="match status" value="1"/>
</dbReference>
<reference evidence="2" key="1">
    <citation type="journal article" date="2019" name="bioRxiv">
        <title>The Genome of the Zebra Mussel, Dreissena polymorpha: A Resource for Invasive Species Research.</title>
        <authorList>
            <person name="McCartney M.A."/>
            <person name="Auch B."/>
            <person name="Kono T."/>
            <person name="Mallez S."/>
            <person name="Zhang Y."/>
            <person name="Obille A."/>
            <person name="Becker A."/>
            <person name="Abrahante J.E."/>
            <person name="Garbe J."/>
            <person name="Badalamenti J.P."/>
            <person name="Herman A."/>
            <person name="Mangelson H."/>
            <person name="Liachko I."/>
            <person name="Sullivan S."/>
            <person name="Sone E.D."/>
            <person name="Koren S."/>
            <person name="Silverstein K.A.T."/>
            <person name="Beckman K.B."/>
            <person name="Gohl D.M."/>
        </authorList>
    </citation>
    <scope>NUCLEOTIDE SEQUENCE</scope>
    <source>
        <strain evidence="2">Duluth1</strain>
        <tissue evidence="2">Whole animal</tissue>
    </source>
</reference>
<evidence type="ECO:0000256" key="1">
    <source>
        <dbReference type="SAM" id="SignalP"/>
    </source>
</evidence>
<dbReference type="AlphaFoldDB" id="A0A9D3YZ51"/>
<dbReference type="EMBL" id="JAIWYP010000014">
    <property type="protein sequence ID" value="KAH3709995.1"/>
    <property type="molecule type" value="Genomic_DNA"/>
</dbReference>
<comment type="caution">
    <text evidence="2">The sequence shown here is derived from an EMBL/GenBank/DDBJ whole genome shotgun (WGS) entry which is preliminary data.</text>
</comment>
<keyword evidence="3" id="KW-1185">Reference proteome</keyword>
<dbReference type="SUPFAM" id="SSF48371">
    <property type="entry name" value="ARM repeat"/>
    <property type="match status" value="1"/>
</dbReference>
<evidence type="ECO:0000313" key="3">
    <source>
        <dbReference type="Proteomes" id="UP000828390"/>
    </source>
</evidence>
<protein>
    <submittedName>
        <fullName evidence="2">Uncharacterized protein</fullName>
    </submittedName>
</protein>
<dbReference type="InterPro" id="IPR016024">
    <property type="entry name" value="ARM-type_fold"/>
</dbReference>
<keyword evidence="1" id="KW-0732">Signal</keyword>
<reference evidence="2" key="2">
    <citation type="submission" date="2020-11" db="EMBL/GenBank/DDBJ databases">
        <authorList>
            <person name="McCartney M.A."/>
            <person name="Auch B."/>
            <person name="Kono T."/>
            <person name="Mallez S."/>
            <person name="Becker A."/>
            <person name="Gohl D.M."/>
            <person name="Silverstein K.A.T."/>
            <person name="Koren S."/>
            <person name="Bechman K.B."/>
            <person name="Herman A."/>
            <person name="Abrahante J.E."/>
            <person name="Garbe J."/>
        </authorList>
    </citation>
    <scope>NUCLEOTIDE SEQUENCE</scope>
    <source>
        <strain evidence="2">Duluth1</strain>
        <tissue evidence="2">Whole animal</tissue>
    </source>
</reference>
<gene>
    <name evidence="2" type="ORF">DPMN_069461</name>
</gene>
<organism evidence="2 3">
    <name type="scientific">Dreissena polymorpha</name>
    <name type="common">Zebra mussel</name>
    <name type="synonym">Mytilus polymorpha</name>
    <dbReference type="NCBI Taxonomy" id="45954"/>
    <lineage>
        <taxon>Eukaryota</taxon>
        <taxon>Metazoa</taxon>
        <taxon>Spiralia</taxon>
        <taxon>Lophotrochozoa</taxon>
        <taxon>Mollusca</taxon>
        <taxon>Bivalvia</taxon>
        <taxon>Autobranchia</taxon>
        <taxon>Heteroconchia</taxon>
        <taxon>Euheterodonta</taxon>
        <taxon>Imparidentia</taxon>
        <taxon>Neoheterodontei</taxon>
        <taxon>Myida</taxon>
        <taxon>Dreissenoidea</taxon>
        <taxon>Dreissenidae</taxon>
        <taxon>Dreissena</taxon>
    </lineage>
</organism>
<feature type="signal peptide" evidence="1">
    <location>
        <begin position="1"/>
        <end position="19"/>
    </location>
</feature>
<proteinExistence type="predicted"/>
<sequence length="90" mass="9937">MNNLAFLSALAAMVNEAECDIINAAPNRVQLLLDVLQHGLDEADRRSTVRMLAQNDANKQVLVKLGVLELLVKMGRTENDEEQYEGAASR</sequence>
<evidence type="ECO:0000313" key="2">
    <source>
        <dbReference type="EMBL" id="KAH3709995.1"/>
    </source>
</evidence>
<dbReference type="Proteomes" id="UP000828390">
    <property type="component" value="Unassembled WGS sequence"/>
</dbReference>